<sequence length="75" mass="8785">MRHLLSRLDSELGFVELNVHTLWALVHVRPDLLRERKIRDELKMRIGRLLDESPVSARTRRELEALRYGVAIATP</sequence>
<protein>
    <submittedName>
        <fullName evidence="1">Uncharacterized protein</fullName>
    </submittedName>
</protein>
<organism evidence="1 2">
    <name type="scientific">Acrocarpospora corrugata</name>
    <dbReference type="NCBI Taxonomy" id="35763"/>
    <lineage>
        <taxon>Bacteria</taxon>
        <taxon>Bacillati</taxon>
        <taxon>Actinomycetota</taxon>
        <taxon>Actinomycetes</taxon>
        <taxon>Streptosporangiales</taxon>
        <taxon>Streptosporangiaceae</taxon>
        <taxon>Acrocarpospora</taxon>
    </lineage>
</organism>
<proteinExistence type="predicted"/>
<reference evidence="1 2" key="1">
    <citation type="submission" date="2019-10" db="EMBL/GenBank/DDBJ databases">
        <title>Whole genome shotgun sequence of Acrocarpospora corrugata NBRC 13972.</title>
        <authorList>
            <person name="Ichikawa N."/>
            <person name="Kimura A."/>
            <person name="Kitahashi Y."/>
            <person name="Komaki H."/>
            <person name="Oguchi A."/>
        </authorList>
    </citation>
    <scope>NUCLEOTIDE SEQUENCE [LARGE SCALE GENOMIC DNA]</scope>
    <source>
        <strain evidence="1 2">NBRC 13972</strain>
    </source>
</reference>
<dbReference type="Proteomes" id="UP000334990">
    <property type="component" value="Unassembled WGS sequence"/>
</dbReference>
<dbReference type="EMBL" id="BLAD01000042">
    <property type="protein sequence ID" value="GES00044.1"/>
    <property type="molecule type" value="Genomic_DNA"/>
</dbReference>
<evidence type="ECO:0000313" key="2">
    <source>
        <dbReference type="Proteomes" id="UP000334990"/>
    </source>
</evidence>
<dbReference type="AlphaFoldDB" id="A0A5M3VU42"/>
<accession>A0A5M3VU42</accession>
<gene>
    <name evidence="1" type="ORF">Acor_21070</name>
</gene>
<comment type="caution">
    <text evidence="1">The sequence shown here is derived from an EMBL/GenBank/DDBJ whole genome shotgun (WGS) entry which is preliminary data.</text>
</comment>
<evidence type="ECO:0000313" key="1">
    <source>
        <dbReference type="EMBL" id="GES00044.1"/>
    </source>
</evidence>
<dbReference type="RefSeq" id="WP_155336393.1">
    <property type="nucleotide sequence ID" value="NZ_BAAABN010000043.1"/>
</dbReference>
<name>A0A5M3VU42_9ACTN</name>
<keyword evidence="2" id="KW-1185">Reference proteome</keyword>
<dbReference type="OrthoDB" id="4509586at2"/>